<evidence type="ECO:0000313" key="3">
    <source>
        <dbReference type="Proteomes" id="UP001056766"/>
    </source>
</evidence>
<dbReference type="PANTHER" id="PTHR43415:SF3">
    <property type="entry name" value="GNAT-FAMILY ACETYLTRANSFERASE"/>
    <property type="match status" value="1"/>
</dbReference>
<dbReference type="RefSeq" id="WP_250868559.1">
    <property type="nucleotide sequence ID" value="NZ_JAGSOI010000039.1"/>
</dbReference>
<keyword evidence="2" id="KW-0808">Transferase</keyword>
<dbReference type="InterPro" id="IPR000182">
    <property type="entry name" value="GNAT_dom"/>
</dbReference>
<dbReference type="InterPro" id="IPR020036">
    <property type="entry name" value="PseH"/>
</dbReference>
<keyword evidence="2" id="KW-0012">Acyltransferase</keyword>
<dbReference type="EMBL" id="JAGSOI010000039">
    <property type="protein sequence ID" value="MCM1987217.1"/>
    <property type="molecule type" value="Genomic_DNA"/>
</dbReference>
<organism evidence="2 3">
    <name type="scientific">Methanococcoides seepicolus</name>
    <dbReference type="NCBI Taxonomy" id="2828780"/>
    <lineage>
        <taxon>Archaea</taxon>
        <taxon>Methanobacteriati</taxon>
        <taxon>Methanobacteriota</taxon>
        <taxon>Stenosarchaea group</taxon>
        <taxon>Methanomicrobia</taxon>
        <taxon>Methanosarcinales</taxon>
        <taxon>Methanosarcinaceae</taxon>
        <taxon>Methanococcoides</taxon>
    </lineage>
</organism>
<reference evidence="2" key="2">
    <citation type="submission" date="2021-04" db="EMBL/GenBank/DDBJ databases">
        <authorList>
            <person name="Dong X."/>
        </authorList>
    </citation>
    <scope>NUCLEOTIDE SEQUENCE</scope>
    <source>
        <strain evidence="2">LLY</strain>
    </source>
</reference>
<keyword evidence="3" id="KW-1185">Reference proteome</keyword>
<dbReference type="PROSITE" id="PS51186">
    <property type="entry name" value="GNAT"/>
    <property type="match status" value="1"/>
</dbReference>
<comment type="caution">
    <text evidence="2">The sequence shown here is derived from an EMBL/GenBank/DDBJ whole genome shotgun (WGS) entry which is preliminary data.</text>
</comment>
<dbReference type="EC" id="2.3.1.202" evidence="2"/>
<feature type="domain" description="N-acetyltransferase" evidence="1">
    <location>
        <begin position="27"/>
        <end position="173"/>
    </location>
</feature>
<reference evidence="2" key="1">
    <citation type="journal article" date="2021" name="mSystems">
        <title>Bacteria and Archaea Synergistically Convert Glycine Betaine to Biogenic Methane in the Formosa Cold Seep of the South China Sea.</title>
        <authorList>
            <person name="Li L."/>
            <person name="Zhang W."/>
            <person name="Zhang S."/>
            <person name="Song L."/>
            <person name="Sun Q."/>
            <person name="Zhang H."/>
            <person name="Xiang H."/>
            <person name="Dong X."/>
        </authorList>
    </citation>
    <scope>NUCLEOTIDE SEQUENCE</scope>
    <source>
        <strain evidence="2">LLY</strain>
    </source>
</reference>
<evidence type="ECO:0000313" key="2">
    <source>
        <dbReference type="EMBL" id="MCM1987217.1"/>
    </source>
</evidence>
<dbReference type="GO" id="GO:0016747">
    <property type="term" value="F:acyltransferase activity, transferring groups other than amino-acyl groups"/>
    <property type="evidence" value="ECO:0007669"/>
    <property type="project" value="InterPro"/>
</dbReference>
<sequence>MLNLKKDFIFDDLMVKNFINTSTEEKEIVRNCRNHASVREWMYSDNIISSEEHMNFIKNLKNDTKNFYWFVQKGQEFIGVISLNKIDLKNKNSYFGIYSNPYCKLKDKGNLLIKCLKKLVFDIAELHTLKLEVIDNNKRAISFYKKSGFKEEGRLKEFVFKSGNWYDMIVMGIIEREKIHGN</sequence>
<proteinExistence type="predicted"/>
<dbReference type="Pfam" id="PF13420">
    <property type="entry name" value="Acetyltransf_4"/>
    <property type="match status" value="1"/>
</dbReference>
<dbReference type="PANTHER" id="PTHR43415">
    <property type="entry name" value="SPERMIDINE N(1)-ACETYLTRANSFERASE"/>
    <property type="match status" value="1"/>
</dbReference>
<dbReference type="Gene3D" id="3.40.630.30">
    <property type="match status" value="1"/>
</dbReference>
<dbReference type="SUPFAM" id="SSF55729">
    <property type="entry name" value="Acyl-CoA N-acyltransferases (Nat)"/>
    <property type="match status" value="1"/>
</dbReference>
<dbReference type="InterPro" id="IPR016181">
    <property type="entry name" value="Acyl_CoA_acyltransferase"/>
</dbReference>
<dbReference type="Proteomes" id="UP001056766">
    <property type="component" value="Unassembled WGS sequence"/>
</dbReference>
<protein>
    <submittedName>
        <fullName evidence="2">UDP-4-amino-4, 6-dideoxy-N-acetyl-beta-L-altrosamine N-acetyltransferase</fullName>
        <ecNumber evidence="2">2.3.1.202</ecNumber>
    </submittedName>
</protein>
<dbReference type="AlphaFoldDB" id="A0A9E4ZGF7"/>
<name>A0A9E4ZGF7_9EURY</name>
<accession>A0A9E4ZGF7</accession>
<gene>
    <name evidence="2" type="primary">pseH</name>
    <name evidence="2" type="ORF">KDK67_09505</name>
</gene>
<dbReference type="NCBIfam" id="TIGR03585">
    <property type="entry name" value="PseH"/>
    <property type="match status" value="1"/>
</dbReference>
<evidence type="ECO:0000259" key="1">
    <source>
        <dbReference type="PROSITE" id="PS51186"/>
    </source>
</evidence>